<dbReference type="EMBL" id="JAHHIF010000013">
    <property type="protein sequence ID" value="MBW4545218.1"/>
    <property type="molecule type" value="Genomic_DNA"/>
</dbReference>
<accession>A0A951U9C5</accession>
<dbReference type="Proteomes" id="UP000753908">
    <property type="component" value="Unassembled WGS sequence"/>
</dbReference>
<dbReference type="InterPro" id="IPR006637">
    <property type="entry name" value="ChW"/>
</dbReference>
<dbReference type="SMART" id="SM00728">
    <property type="entry name" value="ChW"/>
    <property type="match status" value="3"/>
</dbReference>
<protein>
    <submittedName>
        <fullName evidence="1">Uncharacterized protein</fullName>
    </submittedName>
</protein>
<reference evidence="1" key="2">
    <citation type="journal article" date="2022" name="Microbiol. Resour. Announc.">
        <title>Metagenome Sequencing to Explore Phylogenomics of Terrestrial Cyanobacteria.</title>
        <authorList>
            <person name="Ward R.D."/>
            <person name="Stajich J.E."/>
            <person name="Johansen J.R."/>
            <person name="Huntemann M."/>
            <person name="Clum A."/>
            <person name="Foster B."/>
            <person name="Foster B."/>
            <person name="Roux S."/>
            <person name="Palaniappan K."/>
            <person name="Varghese N."/>
            <person name="Mukherjee S."/>
            <person name="Reddy T.B.K."/>
            <person name="Daum C."/>
            <person name="Copeland A."/>
            <person name="Chen I.A."/>
            <person name="Ivanova N.N."/>
            <person name="Kyrpides N.C."/>
            <person name="Shapiro N."/>
            <person name="Eloe-Fadrosh E.A."/>
            <person name="Pietrasiak N."/>
        </authorList>
    </citation>
    <scope>NUCLEOTIDE SEQUENCE</scope>
    <source>
        <strain evidence="1">CPER-KK1</strain>
    </source>
</reference>
<dbReference type="Pfam" id="PF07538">
    <property type="entry name" value="ChW"/>
    <property type="match status" value="3"/>
</dbReference>
<dbReference type="AlphaFoldDB" id="A0A951U9C5"/>
<evidence type="ECO:0000313" key="1">
    <source>
        <dbReference type="EMBL" id="MBW4545218.1"/>
    </source>
</evidence>
<gene>
    <name evidence="1" type="ORF">KME25_12335</name>
</gene>
<comment type="caution">
    <text evidence="1">The sequence shown here is derived from an EMBL/GenBank/DDBJ whole genome shotgun (WGS) entry which is preliminary data.</text>
</comment>
<proteinExistence type="predicted"/>
<organism evidence="1 2">
    <name type="scientific">Symplocastrum torsivum CPER-KK1</name>
    <dbReference type="NCBI Taxonomy" id="450513"/>
    <lineage>
        <taxon>Bacteria</taxon>
        <taxon>Bacillati</taxon>
        <taxon>Cyanobacteriota</taxon>
        <taxon>Cyanophyceae</taxon>
        <taxon>Oscillatoriophycideae</taxon>
        <taxon>Oscillatoriales</taxon>
        <taxon>Microcoleaceae</taxon>
        <taxon>Symplocastrum</taxon>
    </lineage>
</organism>
<sequence>MTQLDLIQSLVKSSIGIVILSSISLLSHPKFTSAQPKISVCYAAHVQNRGWQPEVCNGAVAGTTGQSLQIEAIKVRLTPVSPNQFICYQVYVQDIGWLSKNACNGEIAGTTGQSRRIEAIKIWVGGIEYPGVCYQAHIQEIGWQPHPHCNEAITGIPGQSRRLEAIQIFLSEFPPPRP</sequence>
<evidence type="ECO:0000313" key="2">
    <source>
        <dbReference type="Proteomes" id="UP000753908"/>
    </source>
</evidence>
<name>A0A951U9C5_9CYAN</name>
<reference evidence="1" key="1">
    <citation type="submission" date="2021-05" db="EMBL/GenBank/DDBJ databases">
        <authorList>
            <person name="Pietrasiak N."/>
            <person name="Ward R."/>
            <person name="Stajich J.E."/>
            <person name="Kurbessoian T."/>
        </authorList>
    </citation>
    <scope>NUCLEOTIDE SEQUENCE</scope>
    <source>
        <strain evidence="1">CPER-KK1</strain>
    </source>
</reference>